<reference evidence="1" key="2">
    <citation type="journal article" date="2015" name="Fish Shellfish Immunol.">
        <title>Early steps in the European eel (Anguilla anguilla)-Vibrio vulnificus interaction in the gills: Role of the RtxA13 toxin.</title>
        <authorList>
            <person name="Callol A."/>
            <person name="Pajuelo D."/>
            <person name="Ebbesson L."/>
            <person name="Teles M."/>
            <person name="MacKenzie S."/>
            <person name="Amaro C."/>
        </authorList>
    </citation>
    <scope>NUCLEOTIDE SEQUENCE</scope>
</reference>
<evidence type="ECO:0000313" key="1">
    <source>
        <dbReference type="EMBL" id="JAH19470.1"/>
    </source>
</evidence>
<organism evidence="1">
    <name type="scientific">Anguilla anguilla</name>
    <name type="common">European freshwater eel</name>
    <name type="synonym">Muraena anguilla</name>
    <dbReference type="NCBI Taxonomy" id="7936"/>
    <lineage>
        <taxon>Eukaryota</taxon>
        <taxon>Metazoa</taxon>
        <taxon>Chordata</taxon>
        <taxon>Craniata</taxon>
        <taxon>Vertebrata</taxon>
        <taxon>Euteleostomi</taxon>
        <taxon>Actinopterygii</taxon>
        <taxon>Neopterygii</taxon>
        <taxon>Teleostei</taxon>
        <taxon>Anguilliformes</taxon>
        <taxon>Anguillidae</taxon>
        <taxon>Anguilla</taxon>
    </lineage>
</organism>
<dbReference type="EMBL" id="GBXM01089107">
    <property type="protein sequence ID" value="JAH19470.1"/>
    <property type="molecule type" value="Transcribed_RNA"/>
</dbReference>
<sequence length="26" mass="2974">MLFCTPSGVLLPVVDFIMFDQVWITT</sequence>
<dbReference type="AlphaFoldDB" id="A0A0E9QT86"/>
<reference evidence="1" key="1">
    <citation type="submission" date="2014-11" db="EMBL/GenBank/DDBJ databases">
        <authorList>
            <person name="Amaro Gonzalez C."/>
        </authorList>
    </citation>
    <scope>NUCLEOTIDE SEQUENCE</scope>
</reference>
<protein>
    <submittedName>
        <fullName evidence="1">Uncharacterized protein</fullName>
    </submittedName>
</protein>
<accession>A0A0E9QT86</accession>
<proteinExistence type="predicted"/>
<name>A0A0E9QT86_ANGAN</name>